<feature type="signal peptide" evidence="3">
    <location>
        <begin position="1"/>
        <end position="19"/>
    </location>
</feature>
<accession>A0A2S1LS04</accession>
<feature type="chain" id="PRO_5015534694" description="DUF6377 domain-containing protein" evidence="3">
    <location>
        <begin position="20"/>
        <end position="548"/>
    </location>
</feature>
<reference evidence="5 6" key="1">
    <citation type="submission" date="2017-04" db="EMBL/GenBank/DDBJ databases">
        <title>Complete genome sequence of Flavobacterium kingsejong AJ004.</title>
        <authorList>
            <person name="Lee P.C."/>
        </authorList>
    </citation>
    <scope>NUCLEOTIDE SEQUENCE [LARGE SCALE GENOMIC DNA]</scope>
    <source>
        <strain evidence="5 6">AJ004</strain>
    </source>
</reference>
<dbReference type="Gene3D" id="1.25.40.10">
    <property type="entry name" value="Tetratricopeptide repeat domain"/>
    <property type="match status" value="1"/>
</dbReference>
<evidence type="ECO:0000256" key="3">
    <source>
        <dbReference type="SAM" id="SignalP"/>
    </source>
</evidence>
<evidence type="ECO:0000256" key="2">
    <source>
        <dbReference type="SAM" id="Phobius"/>
    </source>
</evidence>
<sequence>MKKSLLFLVFLSIFYPAYSGTKSDSIFSQLDYAIKNKQQYVKKKEKKIAGLKRNLLGDLSTQQEYDCNKKLYQEYRKFKLDSAIYYVKRNLQIGGMLHDENLSEEAQLQLANLYSSSGKYRESELLLQKINKKKLSPVLFPLYYEAYSQFFEHYSTNTYSDVYIQNIEIYRDSLLGVLDPATVKYKINQAQQDIYTKKVDKAQQSLLELLKTAQHKNADYAMVAYLLGDTYKLQDNFELEKQYYSISAITDIENAIKDNASMQNLALIYYESGAIDNAYKCTQSAIEDAIFCNVKFRTLQISELYTIINTAYLDKEAKGKGQLQTYLILISLLSLFLILAVLYVYKQMRKVSRIKEELHRTSEKLAELNKDISSTNDQLNERNTQLSEANHVKEEYIAHFFDLCSTYINKLENYRKALNKKATEKQLDELFRMLKSTTVVDTELEELYKNFDSIFLNLYPGFVRDFNALLIKDEQVVLKNGELLNTELRIFALIRLGITDSVKIAAFLRYSLSTIYNYRTKGRNKAAVSRDEFEVMVSKIGMIPGKMY</sequence>
<name>A0A2S1LS04_9FLAO</name>
<proteinExistence type="predicted"/>
<feature type="coiled-coil region" evidence="1">
    <location>
        <begin position="351"/>
        <end position="428"/>
    </location>
</feature>
<dbReference type="Proteomes" id="UP000244677">
    <property type="component" value="Chromosome"/>
</dbReference>
<evidence type="ECO:0000313" key="6">
    <source>
        <dbReference type="Proteomes" id="UP000244677"/>
    </source>
</evidence>
<protein>
    <recommendedName>
        <fullName evidence="4">DUF6377 domain-containing protein</fullName>
    </recommendedName>
</protein>
<dbReference type="AlphaFoldDB" id="A0A2S1LS04"/>
<keyword evidence="1" id="KW-0175">Coiled coil</keyword>
<keyword evidence="3" id="KW-0732">Signal</keyword>
<gene>
    <name evidence="5" type="ORF">FK004_15400</name>
</gene>
<feature type="transmembrane region" description="Helical" evidence="2">
    <location>
        <begin position="326"/>
        <end position="345"/>
    </location>
</feature>
<dbReference type="InterPro" id="IPR011990">
    <property type="entry name" value="TPR-like_helical_dom_sf"/>
</dbReference>
<dbReference type="OrthoDB" id="1044679at2"/>
<keyword evidence="2" id="KW-1133">Transmembrane helix</keyword>
<dbReference type="Pfam" id="PF19904">
    <property type="entry name" value="DUF6377"/>
    <property type="match status" value="1"/>
</dbReference>
<dbReference type="InterPro" id="IPR045957">
    <property type="entry name" value="DUF6377"/>
</dbReference>
<dbReference type="RefSeq" id="WP_108738023.1">
    <property type="nucleotide sequence ID" value="NZ_CP020919.1"/>
</dbReference>
<feature type="domain" description="DUF6377" evidence="4">
    <location>
        <begin position="251"/>
        <end position="505"/>
    </location>
</feature>
<dbReference type="EMBL" id="CP020919">
    <property type="protein sequence ID" value="AWG26509.1"/>
    <property type="molecule type" value="Genomic_DNA"/>
</dbReference>
<keyword evidence="2" id="KW-0472">Membrane</keyword>
<dbReference type="KEGG" id="fki:FK004_15400"/>
<keyword evidence="6" id="KW-1185">Reference proteome</keyword>
<evidence type="ECO:0000259" key="4">
    <source>
        <dbReference type="Pfam" id="PF19904"/>
    </source>
</evidence>
<evidence type="ECO:0000256" key="1">
    <source>
        <dbReference type="SAM" id="Coils"/>
    </source>
</evidence>
<organism evidence="5 6">
    <name type="scientific">Flavobacterium kingsejongi</name>
    <dbReference type="NCBI Taxonomy" id="1678728"/>
    <lineage>
        <taxon>Bacteria</taxon>
        <taxon>Pseudomonadati</taxon>
        <taxon>Bacteroidota</taxon>
        <taxon>Flavobacteriia</taxon>
        <taxon>Flavobacteriales</taxon>
        <taxon>Flavobacteriaceae</taxon>
        <taxon>Flavobacterium</taxon>
    </lineage>
</organism>
<keyword evidence="2" id="KW-0812">Transmembrane</keyword>
<evidence type="ECO:0000313" key="5">
    <source>
        <dbReference type="EMBL" id="AWG26509.1"/>
    </source>
</evidence>